<accession>A0A4D6WTA5</accession>
<dbReference type="Gene3D" id="3.30.930.10">
    <property type="entry name" value="Bira Bifunctional Protein, Domain 2"/>
    <property type="match status" value="1"/>
</dbReference>
<feature type="domain" description="FDX-ACB" evidence="10">
    <location>
        <begin position="590"/>
        <end position="678"/>
    </location>
</feature>
<dbReference type="PROSITE" id="PS51447">
    <property type="entry name" value="FDX_ACB"/>
    <property type="match status" value="1"/>
</dbReference>
<evidence type="ECO:0000259" key="10">
    <source>
        <dbReference type="PROSITE" id="PS51447"/>
    </source>
</evidence>
<keyword evidence="8" id="KW-0648">Protein biosynthesis</keyword>
<dbReference type="Gene3D" id="3.30.56.10">
    <property type="match status" value="2"/>
</dbReference>
<evidence type="ECO:0000313" key="12">
    <source>
        <dbReference type="EMBL" id="QCI06663.1"/>
    </source>
</evidence>
<dbReference type="SUPFAM" id="SSF56037">
    <property type="entry name" value="PheT/TilS domain"/>
    <property type="match status" value="1"/>
</dbReference>
<dbReference type="InterPro" id="IPR045864">
    <property type="entry name" value="aa-tRNA-synth_II/BPL/LPL"/>
</dbReference>
<organism evidence="12">
    <name type="scientific">Gayliella sp</name>
    <dbReference type="NCBI Taxonomy" id="2575623"/>
    <lineage>
        <taxon>Eukaryota</taxon>
        <taxon>Rhodophyta</taxon>
        <taxon>Florideophyceae</taxon>
        <taxon>Rhodymeniophycidae</taxon>
        <taxon>Ceramiales</taxon>
        <taxon>Ceramiaceae</taxon>
        <taxon>Gayliella</taxon>
    </lineage>
</organism>
<evidence type="ECO:0000256" key="9">
    <source>
        <dbReference type="ARBA" id="ARBA00023146"/>
    </source>
</evidence>
<dbReference type="EMBL" id="MK814659">
    <property type="protein sequence ID" value="QCI06663.1"/>
    <property type="molecule type" value="Genomic_DNA"/>
</dbReference>
<dbReference type="InterPro" id="IPR036690">
    <property type="entry name" value="Fdx_antiC-bd_sf"/>
</dbReference>
<dbReference type="AlphaFoldDB" id="A0A4D6WTA5"/>
<dbReference type="SUPFAM" id="SSF46955">
    <property type="entry name" value="Putative DNA-binding domain"/>
    <property type="match status" value="2"/>
</dbReference>
<proteinExistence type="predicted"/>
<dbReference type="InterPro" id="IPR005147">
    <property type="entry name" value="tRNA_synthase_B5-dom"/>
</dbReference>
<keyword evidence="4" id="KW-0479">Metal-binding</keyword>
<keyword evidence="6" id="KW-0067">ATP-binding</keyword>
<keyword evidence="3 12" id="KW-0436">Ligase</keyword>
<dbReference type="GO" id="GO:0006432">
    <property type="term" value="P:phenylalanyl-tRNA aminoacylation"/>
    <property type="evidence" value="ECO:0007669"/>
    <property type="project" value="InterPro"/>
</dbReference>
<evidence type="ECO:0000256" key="8">
    <source>
        <dbReference type="ARBA" id="ARBA00022917"/>
    </source>
</evidence>
<dbReference type="SUPFAM" id="SSF55681">
    <property type="entry name" value="Class II aaRS and biotin synthetases"/>
    <property type="match status" value="1"/>
</dbReference>
<dbReference type="PANTHER" id="PTHR10947">
    <property type="entry name" value="PHENYLALANYL-TRNA SYNTHETASE BETA CHAIN AND LEUCINE-RICH REPEAT-CONTAINING PROTEIN 47"/>
    <property type="match status" value="1"/>
</dbReference>
<keyword evidence="7" id="KW-0460">Magnesium</keyword>
<evidence type="ECO:0000256" key="1">
    <source>
        <dbReference type="ARBA" id="ARBA00001946"/>
    </source>
</evidence>
<geneLocation type="plastid" evidence="12"/>
<dbReference type="GO" id="GO:0003723">
    <property type="term" value="F:RNA binding"/>
    <property type="evidence" value="ECO:0007669"/>
    <property type="project" value="InterPro"/>
</dbReference>
<keyword evidence="9" id="KW-0030">Aminoacyl-tRNA synthetase</keyword>
<evidence type="ECO:0000256" key="5">
    <source>
        <dbReference type="ARBA" id="ARBA00022741"/>
    </source>
</evidence>
<reference evidence="12" key="1">
    <citation type="journal article" date="2019" name="Mol. Phylogenet. Evol.">
        <title>Morphological evolution and classification of the red algal order Ceramiales inferred using plastid phylogenomics.</title>
        <authorList>
            <person name="Diaz-Tapia P."/>
            <person name="Pasella M.M."/>
            <person name="Verbruggen H."/>
            <person name="Maggs C.A."/>
        </authorList>
    </citation>
    <scope>NUCLEOTIDE SEQUENCE</scope>
</reference>
<sequence>MKFSWQSLNNFINLNHISVDKLASLLNAKGFEIDEIHEDTKLRDYILDISITANRRDTLSIVGLAQEIKSILNIKFIEYNQISQYNTAHNTIKIIPQLKYLSHIRINKVLNLKNFTSPLWLTNYLNLHDIKSTNLLIDITEYIKVKWGHEIHLFPCHVKSNWQDNNFQIIQDVHNEHIKHNNHCLLTISSKSIKVNTPLTKNHTFNNKIFNIIICSYNYRIHNISEDRSIYNQAHFNDAYNEALRLLATFGYGTISKSYINIPHNIRERHTITINKSIIQNTLGPINNSVFKYLKVKEIQTILEQLELEPQYNYYTKNFHVNIPIHRSHDLKRQVDIIEEIGRIYGYEQFIDKIPQFNTQNNLTAQYKIIKHIRKYFRDIGLYEVINTSLQKNYIHSGLTKYKNIKLYNPILDDQSTLRNSLIHHIIQNKIYNYKQKNSNIEIFEIGTIFHQKTHLRNVSETINISGLLGNNNFIKTSWSDKTTELTWLHAKGILEKLFEQLQIRVKWEKYNKSVSVDNIITEYYNLDSTTLIRNYDNNEIIGILGEINQIFYKELSDYKTINIFEIQLNALINALKPKSHLSYTFSYYSVYPSVIRDISIKVSNNLTFEEIRDIIYSTNKNLIHKIELFNEYKNTDKHNSRFIGIRITYNSIHRTLNSYDLQQIDEEINYILTKYNT</sequence>
<dbReference type="EC" id="6.1.1.20" evidence="2"/>
<dbReference type="InterPro" id="IPR009061">
    <property type="entry name" value="DNA-bd_dom_put_sf"/>
</dbReference>
<dbReference type="InterPro" id="IPR020825">
    <property type="entry name" value="Phe-tRNA_synthase-like_B3/B4"/>
</dbReference>
<evidence type="ECO:0000256" key="3">
    <source>
        <dbReference type="ARBA" id="ARBA00022598"/>
    </source>
</evidence>
<evidence type="ECO:0000259" key="11">
    <source>
        <dbReference type="PROSITE" id="PS51483"/>
    </source>
</evidence>
<dbReference type="Pfam" id="PF03484">
    <property type="entry name" value="B5"/>
    <property type="match status" value="1"/>
</dbReference>
<evidence type="ECO:0000256" key="7">
    <source>
        <dbReference type="ARBA" id="ARBA00022842"/>
    </source>
</evidence>
<dbReference type="GO" id="GO:0005524">
    <property type="term" value="F:ATP binding"/>
    <property type="evidence" value="ECO:0007669"/>
    <property type="project" value="UniProtKB-KW"/>
</dbReference>
<comment type="cofactor">
    <cofactor evidence="1">
        <name>Mg(2+)</name>
        <dbReference type="ChEBI" id="CHEBI:18420"/>
    </cofactor>
</comment>
<name>A0A4D6WTA5_9FLOR</name>
<gene>
    <name evidence="12" type="primary">syfB</name>
</gene>
<dbReference type="SMART" id="SM00874">
    <property type="entry name" value="B5"/>
    <property type="match status" value="1"/>
</dbReference>
<dbReference type="SUPFAM" id="SSF54991">
    <property type="entry name" value="Anticodon-binding domain of PheRS"/>
    <property type="match status" value="1"/>
</dbReference>
<reference evidence="12" key="2">
    <citation type="submission" date="2019-04" db="EMBL/GenBank/DDBJ databases">
        <authorList>
            <person name="Pasella M."/>
        </authorList>
    </citation>
    <scope>NUCLEOTIDE SEQUENCE</scope>
</reference>
<keyword evidence="5" id="KW-0547">Nucleotide-binding</keyword>
<evidence type="ECO:0000256" key="2">
    <source>
        <dbReference type="ARBA" id="ARBA00012814"/>
    </source>
</evidence>
<evidence type="ECO:0000256" key="6">
    <source>
        <dbReference type="ARBA" id="ARBA00022840"/>
    </source>
</evidence>
<dbReference type="Pfam" id="PF17759">
    <property type="entry name" value="tRNA_synthFbeta"/>
    <property type="match status" value="1"/>
</dbReference>
<dbReference type="PROSITE" id="PS51483">
    <property type="entry name" value="B5"/>
    <property type="match status" value="1"/>
</dbReference>
<dbReference type="InterPro" id="IPR005121">
    <property type="entry name" value="Fdx_antiC-bd"/>
</dbReference>
<feature type="domain" description="B5" evidence="11">
    <location>
        <begin position="267"/>
        <end position="352"/>
    </location>
</feature>
<dbReference type="InterPro" id="IPR045060">
    <property type="entry name" value="Phe-tRNA-ligase_IIc_bsu"/>
</dbReference>
<dbReference type="PANTHER" id="PTHR10947:SF3">
    <property type="entry name" value="LEUCINE-RICH REPEAT-CONTAINING PROTEIN 47"/>
    <property type="match status" value="1"/>
</dbReference>
<evidence type="ECO:0000256" key="4">
    <source>
        <dbReference type="ARBA" id="ARBA00022723"/>
    </source>
</evidence>
<dbReference type="GO" id="GO:0000287">
    <property type="term" value="F:magnesium ion binding"/>
    <property type="evidence" value="ECO:0007669"/>
    <property type="project" value="InterPro"/>
</dbReference>
<keyword evidence="12" id="KW-0934">Plastid</keyword>
<dbReference type="Gene3D" id="3.30.70.380">
    <property type="entry name" value="Ferrodoxin-fold anticodon-binding domain"/>
    <property type="match status" value="1"/>
</dbReference>
<dbReference type="SMART" id="SM00896">
    <property type="entry name" value="FDX-ACB"/>
    <property type="match status" value="1"/>
</dbReference>
<dbReference type="Gene3D" id="3.50.40.10">
    <property type="entry name" value="Phenylalanyl-trna Synthetase, Chain B, domain 3"/>
    <property type="match status" value="1"/>
</dbReference>
<dbReference type="GO" id="GO:0004826">
    <property type="term" value="F:phenylalanine-tRNA ligase activity"/>
    <property type="evidence" value="ECO:0007669"/>
    <property type="project" value="UniProtKB-EC"/>
</dbReference>
<dbReference type="InterPro" id="IPR041616">
    <property type="entry name" value="PheRS_beta_core"/>
</dbReference>
<protein>
    <recommendedName>
        <fullName evidence="2">phenylalanine--tRNA ligase</fullName>
        <ecNumber evidence="2">6.1.1.20</ecNumber>
    </recommendedName>
</protein>
<dbReference type="Pfam" id="PF03147">
    <property type="entry name" value="FDX-ACB"/>
    <property type="match status" value="1"/>
</dbReference>